<dbReference type="Pfam" id="PF24066">
    <property type="entry name" value="Hisat_C"/>
    <property type="match status" value="1"/>
</dbReference>
<accession>A0A3B1K3Y4</accession>
<evidence type="ECO:0000313" key="2">
    <source>
        <dbReference type="Ensembl" id="ENSAMXP00000049352.1"/>
    </source>
</evidence>
<reference evidence="3" key="1">
    <citation type="submission" date="2013-03" db="EMBL/GenBank/DDBJ databases">
        <authorList>
            <person name="Jeffery W."/>
            <person name="Warren W."/>
            <person name="Wilson R.K."/>
        </authorList>
    </citation>
    <scope>NUCLEOTIDE SEQUENCE</scope>
    <source>
        <strain evidence="3">female</strain>
    </source>
</reference>
<evidence type="ECO:0000259" key="1">
    <source>
        <dbReference type="Pfam" id="PF24066"/>
    </source>
</evidence>
<protein>
    <submittedName>
        <fullName evidence="2">N-acetyltransferase 16, like</fullName>
    </submittedName>
</protein>
<name>A0A3B1K3Y4_ASTMX</name>
<reference evidence="2" key="3">
    <citation type="submission" date="2025-08" db="UniProtKB">
        <authorList>
            <consortium name="Ensembl"/>
        </authorList>
    </citation>
    <scope>IDENTIFICATION</scope>
</reference>
<dbReference type="Ensembl" id="ENSAMXT00000041520.1">
    <property type="protein sequence ID" value="ENSAMXP00000049352.1"/>
    <property type="gene ID" value="ENSAMXG00000041166.1"/>
</dbReference>
<dbReference type="SUPFAM" id="SSF55729">
    <property type="entry name" value="Acyl-CoA N-acyltransferases (Nat)"/>
    <property type="match status" value="1"/>
</dbReference>
<reference evidence="3" key="2">
    <citation type="journal article" date="2014" name="Nat. Commun.">
        <title>The cavefish genome reveals candidate genes for eye loss.</title>
        <authorList>
            <person name="McGaugh S.E."/>
            <person name="Gross J.B."/>
            <person name="Aken B."/>
            <person name="Blin M."/>
            <person name="Borowsky R."/>
            <person name="Chalopin D."/>
            <person name="Hinaux H."/>
            <person name="Jeffery W.R."/>
            <person name="Keene A."/>
            <person name="Ma L."/>
            <person name="Minx P."/>
            <person name="Murphy D."/>
            <person name="O'Quin K.E."/>
            <person name="Retaux S."/>
            <person name="Rohner N."/>
            <person name="Searle S.M."/>
            <person name="Stahl B.A."/>
            <person name="Tabin C."/>
            <person name="Volff J.N."/>
            <person name="Yoshizawa M."/>
            <person name="Warren W.C."/>
        </authorList>
    </citation>
    <scope>NUCLEOTIDE SEQUENCE [LARGE SCALE GENOMIC DNA]</scope>
    <source>
        <strain evidence="3">female</strain>
    </source>
</reference>
<proteinExistence type="predicted"/>
<dbReference type="Bgee" id="ENSAMXG00000041166">
    <property type="expression patterns" value="Expressed in head kidney and 6 other cell types or tissues"/>
</dbReference>
<organism evidence="2 3">
    <name type="scientific">Astyanax mexicanus</name>
    <name type="common">Blind cave fish</name>
    <name type="synonym">Astyanax fasciatus mexicanus</name>
    <dbReference type="NCBI Taxonomy" id="7994"/>
    <lineage>
        <taxon>Eukaryota</taxon>
        <taxon>Metazoa</taxon>
        <taxon>Chordata</taxon>
        <taxon>Craniata</taxon>
        <taxon>Vertebrata</taxon>
        <taxon>Euteleostomi</taxon>
        <taxon>Actinopterygii</taxon>
        <taxon>Neopterygii</taxon>
        <taxon>Teleostei</taxon>
        <taxon>Ostariophysi</taxon>
        <taxon>Characiformes</taxon>
        <taxon>Characoidei</taxon>
        <taxon>Acestrorhamphidae</taxon>
        <taxon>Acestrorhamphinae</taxon>
        <taxon>Astyanax</taxon>
    </lineage>
</organism>
<reference evidence="2" key="4">
    <citation type="submission" date="2025-09" db="UniProtKB">
        <authorList>
            <consortium name="Ensembl"/>
        </authorList>
    </citation>
    <scope>IDENTIFICATION</scope>
</reference>
<dbReference type="InParanoid" id="A0A3B1K3Y4"/>
<dbReference type="PANTHER" id="PTHR47403:SF2">
    <property type="entry name" value="N-ACETYLTRANSFERASE 16,-LIKE"/>
    <property type="match status" value="1"/>
</dbReference>
<feature type="domain" description="Histidine N-acetyltransferase C-terminal" evidence="1">
    <location>
        <begin position="177"/>
        <end position="297"/>
    </location>
</feature>
<dbReference type="InterPro" id="IPR056483">
    <property type="entry name" value="Hisat_C"/>
</dbReference>
<sequence length="332" mass="37579">MEAQCIGESDGLKFWLARPQDYDEVMAISQDVHLGHDYLPHRYHTWMTEKDRVTVLARRDAKLIALESGLVVDGGRTVVVEGLRVCPSERGHGVAGVIQRITDGYIKQVYPSVNIKRFTRVDDPGPEKLSKFIVLALRAVLSLIGEAEGFNRFVVGLKAKLDSIEKTEQSTTTNNQLTVLKDDQQLKALLLDPDLSTRLQLPGGAIIQDWLPLKPVESNLEILKRKNLTWLADTTNDKLRFMSFHTPPYPVPFNGGSLRLTIDMYGENLPLARKALITHLEQVMGELHGTVLVNIYLNQTLWTGMQKVCEGDEGVKQFRDYWEQLFLERELS</sequence>
<dbReference type="InterPro" id="IPR016181">
    <property type="entry name" value="Acyl_CoA_acyltransferase"/>
</dbReference>
<dbReference type="AlphaFoldDB" id="A0A3B1K3Y4"/>
<dbReference type="Proteomes" id="UP000018467">
    <property type="component" value="Unassembled WGS sequence"/>
</dbReference>
<keyword evidence="3" id="KW-1185">Reference proteome</keyword>
<dbReference type="Gene3D" id="3.40.630.30">
    <property type="match status" value="1"/>
</dbReference>
<evidence type="ECO:0000313" key="3">
    <source>
        <dbReference type="Proteomes" id="UP000018467"/>
    </source>
</evidence>
<dbReference type="GeneTree" id="ENSGT00390000016398"/>
<dbReference type="PANTHER" id="PTHR47403">
    <property type="entry name" value="LOC100145250 PROTEIN"/>
    <property type="match status" value="1"/>
</dbReference>